<keyword evidence="7" id="KW-1185">Reference proteome</keyword>
<evidence type="ECO:0000256" key="1">
    <source>
        <dbReference type="ARBA" id="ARBA00013015"/>
    </source>
</evidence>
<dbReference type="GO" id="GO:0051896">
    <property type="term" value="P:regulation of phosphatidylinositol 3-kinase/protein kinase B signal transduction"/>
    <property type="evidence" value="ECO:0007669"/>
    <property type="project" value="TreeGrafter"/>
</dbReference>
<feature type="compositionally biased region" description="Basic and acidic residues" evidence="3">
    <location>
        <begin position="243"/>
        <end position="258"/>
    </location>
</feature>
<reference evidence="6" key="1">
    <citation type="submission" date="2023-02" db="EMBL/GenBank/DDBJ databases">
        <title>Identification and recombinant expression of a fungal hydrolase from Papiliotrema laurentii that hydrolyzes apple cutin and clears colloidal polyester polyurethane.</title>
        <authorList>
            <consortium name="DOE Joint Genome Institute"/>
            <person name="Roman V.A."/>
            <person name="Bojanowski C."/>
            <person name="Crable B.R."/>
            <person name="Wagner D.N."/>
            <person name="Hung C.S."/>
            <person name="Nadeau L.J."/>
            <person name="Schratz L."/>
            <person name="Haridas S."/>
            <person name="Pangilinan J."/>
            <person name="Lipzen A."/>
            <person name="Na H."/>
            <person name="Yan M."/>
            <person name="Ng V."/>
            <person name="Grigoriev I.V."/>
            <person name="Spatafora J.W."/>
            <person name="Barlow D."/>
            <person name="Biffinger J."/>
            <person name="Kelley-Loughnane N."/>
            <person name="Varaljay V.A."/>
            <person name="Crookes-Goodson W.J."/>
        </authorList>
    </citation>
    <scope>NUCLEOTIDE SEQUENCE</scope>
    <source>
        <strain evidence="6">5307AH</strain>
    </source>
</reference>
<evidence type="ECO:0000256" key="2">
    <source>
        <dbReference type="ARBA" id="ARBA00022801"/>
    </source>
</evidence>
<organism evidence="6 7">
    <name type="scientific">Papiliotrema laurentii</name>
    <name type="common">Cryptococcus laurentii</name>
    <dbReference type="NCBI Taxonomy" id="5418"/>
    <lineage>
        <taxon>Eukaryota</taxon>
        <taxon>Fungi</taxon>
        <taxon>Dikarya</taxon>
        <taxon>Basidiomycota</taxon>
        <taxon>Agaricomycotina</taxon>
        <taxon>Tremellomycetes</taxon>
        <taxon>Tremellales</taxon>
        <taxon>Rhynchogastremaceae</taxon>
        <taxon>Papiliotrema</taxon>
    </lineage>
</organism>
<dbReference type="GO" id="GO:0005829">
    <property type="term" value="C:cytosol"/>
    <property type="evidence" value="ECO:0007669"/>
    <property type="project" value="TreeGrafter"/>
</dbReference>
<feature type="compositionally biased region" description="Polar residues" evidence="3">
    <location>
        <begin position="208"/>
        <end position="222"/>
    </location>
</feature>
<gene>
    <name evidence="6" type="ORF">DB88DRAFT_499185</name>
</gene>
<comment type="caution">
    <text evidence="6">The sequence shown here is derived from an EMBL/GenBank/DDBJ whole genome shotgun (WGS) entry which is preliminary data.</text>
</comment>
<dbReference type="InterPro" id="IPR016130">
    <property type="entry name" value="Tyr_Pase_AS"/>
</dbReference>
<dbReference type="AlphaFoldDB" id="A0AAD9CWG8"/>
<dbReference type="GO" id="GO:0042995">
    <property type="term" value="C:cell projection"/>
    <property type="evidence" value="ECO:0007669"/>
    <property type="project" value="TreeGrafter"/>
</dbReference>
<name>A0AAD9CWG8_PAPLA</name>
<dbReference type="InterPro" id="IPR029021">
    <property type="entry name" value="Prot-tyrosine_phosphatase-like"/>
</dbReference>
<evidence type="ECO:0000256" key="3">
    <source>
        <dbReference type="SAM" id="MobiDB-lite"/>
    </source>
</evidence>
<protein>
    <recommendedName>
        <fullName evidence="1">phosphatidylinositol-3,4,5-trisphosphate 3-phosphatase</fullName>
        <ecNumber evidence="1">3.1.3.67</ecNumber>
    </recommendedName>
</protein>
<evidence type="ECO:0000259" key="5">
    <source>
        <dbReference type="PROSITE" id="PS51181"/>
    </source>
</evidence>
<feature type="region of interest" description="Disordered" evidence="3">
    <location>
        <begin position="190"/>
        <end position="258"/>
    </location>
</feature>
<sequence length="537" mass="60408">MSLDYVRKLVSGNKARFVDSETAVDLDLVYVTDRIIIMGYPAVGISALYRNKRRDVLKFINSRHGEKWWIWNLCPLYENAYSPESMHNRVSRYPFPDHHPPPLPLLPLAVREMTAWLDGDAERIAIIHCKAGKGRSGTLLCSYLLSLPKLPPPPQLDRSYTKEERGLHSTDQGWVVVGAGDEYESVLVPPDREDAHTPAHSEKISVYPRSTNSSTTTVSHPSLPSIDIPVETSPPFDPIDVGDEGRPEEQGQRDRLDGKVDEVFRLHSSRRMKPTSSRRGVSIPSQRRWCRYVNLLFSNQAPSAYLQPGRSRILLKSVTLVMHPPSGWQKPIASLLLGSGGSGNGKAWASVARYDDEYVAELRRRGGAGEGVTSEISWGGVGGEGAFDSTKMFRSCGKMVAQDRGDTTEYSEYSEYNVHRLTPRLPDGTTSLILDRDREFRLKLHLASLPLGWLWVIPAFHLPESTDKIPRTHRLTFTRSQIDFPLGPGQALHRVIVEIDELDEADRRDAARLMTCEEEERTGYEDTRGEKVKEEGE</sequence>
<dbReference type="InterPro" id="IPR029023">
    <property type="entry name" value="Tensin_phosphatase"/>
</dbReference>
<dbReference type="PROSITE" id="PS50056">
    <property type="entry name" value="TYR_PHOSPHATASE_2"/>
    <property type="match status" value="1"/>
</dbReference>
<dbReference type="GO" id="GO:0005886">
    <property type="term" value="C:plasma membrane"/>
    <property type="evidence" value="ECO:0007669"/>
    <property type="project" value="TreeGrafter"/>
</dbReference>
<dbReference type="GO" id="GO:0046856">
    <property type="term" value="P:phosphatidylinositol dephosphorylation"/>
    <property type="evidence" value="ECO:0007669"/>
    <property type="project" value="TreeGrafter"/>
</dbReference>
<dbReference type="InterPro" id="IPR000387">
    <property type="entry name" value="Tyr_Pase_dom"/>
</dbReference>
<proteinExistence type="predicted"/>
<feature type="compositionally biased region" description="Basic and acidic residues" evidence="3">
    <location>
        <begin position="521"/>
        <end position="537"/>
    </location>
</feature>
<dbReference type="GO" id="GO:0043491">
    <property type="term" value="P:phosphatidylinositol 3-kinase/protein kinase B signal transduction"/>
    <property type="evidence" value="ECO:0007669"/>
    <property type="project" value="TreeGrafter"/>
</dbReference>
<dbReference type="InterPro" id="IPR051281">
    <property type="entry name" value="Dual-spec_lipid-protein_phosph"/>
</dbReference>
<keyword evidence="2" id="KW-0378">Hydrolase</keyword>
<dbReference type="PANTHER" id="PTHR12305">
    <property type="entry name" value="PHOSPHATASE WITH HOMOLOGY TO TENSIN"/>
    <property type="match status" value="1"/>
</dbReference>
<feature type="domain" description="Phosphatase tensin-type" evidence="5">
    <location>
        <begin position="17"/>
        <end position="300"/>
    </location>
</feature>
<dbReference type="GO" id="GO:0048870">
    <property type="term" value="P:cell motility"/>
    <property type="evidence" value="ECO:0007669"/>
    <property type="project" value="TreeGrafter"/>
</dbReference>
<evidence type="ECO:0000313" key="6">
    <source>
        <dbReference type="EMBL" id="KAK1921780.1"/>
    </source>
</evidence>
<evidence type="ECO:0000313" key="7">
    <source>
        <dbReference type="Proteomes" id="UP001182556"/>
    </source>
</evidence>
<dbReference type="PROSITE" id="PS00383">
    <property type="entry name" value="TYR_PHOSPHATASE_1"/>
    <property type="match status" value="1"/>
</dbReference>
<dbReference type="GO" id="GO:0004725">
    <property type="term" value="F:protein tyrosine phosphatase activity"/>
    <property type="evidence" value="ECO:0007669"/>
    <property type="project" value="TreeGrafter"/>
</dbReference>
<dbReference type="GO" id="GO:0005634">
    <property type="term" value="C:nucleus"/>
    <property type="evidence" value="ECO:0007669"/>
    <property type="project" value="TreeGrafter"/>
</dbReference>
<dbReference type="GO" id="GO:0016314">
    <property type="term" value="F:phosphatidylinositol-3,4,5-trisphosphate 3-phosphatase activity"/>
    <property type="evidence" value="ECO:0007669"/>
    <property type="project" value="UniProtKB-EC"/>
</dbReference>
<dbReference type="EC" id="3.1.3.67" evidence="1"/>
<feature type="region of interest" description="Disordered" evidence="3">
    <location>
        <begin position="515"/>
        <end position="537"/>
    </location>
</feature>
<dbReference type="Proteomes" id="UP001182556">
    <property type="component" value="Unassembled WGS sequence"/>
</dbReference>
<dbReference type="EMBL" id="JAODAN010000010">
    <property type="protein sequence ID" value="KAK1921780.1"/>
    <property type="molecule type" value="Genomic_DNA"/>
</dbReference>
<feature type="domain" description="Tyrosine specific protein phosphatases" evidence="4">
    <location>
        <begin position="118"/>
        <end position="146"/>
    </location>
</feature>
<feature type="compositionally biased region" description="Basic and acidic residues" evidence="3">
    <location>
        <begin position="190"/>
        <end position="203"/>
    </location>
</feature>
<dbReference type="PROSITE" id="PS51181">
    <property type="entry name" value="PPASE_TENSIN"/>
    <property type="match status" value="1"/>
</dbReference>
<dbReference type="SUPFAM" id="SSF52799">
    <property type="entry name" value="(Phosphotyrosine protein) phosphatases II"/>
    <property type="match status" value="1"/>
</dbReference>
<accession>A0AAD9CWG8</accession>
<evidence type="ECO:0000259" key="4">
    <source>
        <dbReference type="PROSITE" id="PS50056"/>
    </source>
</evidence>
<dbReference type="PANTHER" id="PTHR12305:SF81">
    <property type="entry name" value="PHOSPHATIDYLINOSITOL 3,4,5-TRISPHOSPHATE 3-PHOSPHATASE AND DUAL-SPECIFICITY PROTEIN PHOSPHATASE PTEN"/>
    <property type="match status" value="1"/>
</dbReference>
<dbReference type="Gene3D" id="3.90.190.10">
    <property type="entry name" value="Protein tyrosine phosphatase superfamily"/>
    <property type="match status" value="1"/>
</dbReference>